<dbReference type="PANTHER" id="PTHR46619:SF3">
    <property type="entry name" value="RNA RECOGNITION MOTIF XS DOMAIN PROTEIN"/>
    <property type="match status" value="1"/>
</dbReference>
<dbReference type="InterPro" id="IPR005380">
    <property type="entry name" value="XS_domain"/>
</dbReference>
<protein>
    <recommendedName>
        <fullName evidence="2">XS domain-containing protein</fullName>
    </recommendedName>
</protein>
<dbReference type="EMBL" id="JAUUTY010000004">
    <property type="protein sequence ID" value="KAK1652846.1"/>
    <property type="molecule type" value="Genomic_DNA"/>
</dbReference>
<sequence length="426" mass="46734">MAARKSRWGPPPAGAAPGPAGDKGASTSRRTPTPTPSSNARRHPAAPLARNPASPAAAIRAPPPAQAETPPPPQYGFNNLDRRTMLLADGTVRTYFALPPDYPFEPAPFPPPAHLPPHAGPDAWPPHHPQFPPHDAKRKHHADPDEGFSSSRYPKQPRFEAPPQVPPPVDRQAVRKAFLKYSKMLNESAAQKRSYLEGGRVPCLPCGRSSKDFADVHGLVMHAYNPPNADSFVDHLGLHKALCVLMGWDYTKAPDNSKAYQSLPPDLVRASREDLIMWPPTVIIRNTAYGRKKDGRSEGLGNKEMDKKIAELGFAGGKSKSLYGKEGHLGQTLIKFASNPAGLKEAERLAEFLERQDHGRVGWSRVQATHSLDPDTSPLLVETDNRGEKKRILYGYLAISSDLDELDSDSRKRATLKSRNEFDPSD</sequence>
<accession>A0AAD8WDT8</accession>
<feature type="region of interest" description="Disordered" evidence="1">
    <location>
        <begin position="1"/>
        <end position="82"/>
    </location>
</feature>
<dbReference type="InterPro" id="IPR038588">
    <property type="entry name" value="XS_domain_sf"/>
</dbReference>
<dbReference type="Proteomes" id="UP001231189">
    <property type="component" value="Unassembled WGS sequence"/>
</dbReference>
<evidence type="ECO:0000256" key="1">
    <source>
        <dbReference type="SAM" id="MobiDB-lite"/>
    </source>
</evidence>
<dbReference type="GO" id="GO:0031047">
    <property type="term" value="P:regulatory ncRNA-mediated gene silencing"/>
    <property type="evidence" value="ECO:0007669"/>
    <property type="project" value="InterPro"/>
</dbReference>
<gene>
    <name evidence="3" type="ORF">QYE76_070651</name>
</gene>
<feature type="compositionally biased region" description="Low complexity" evidence="1">
    <location>
        <begin position="45"/>
        <end position="60"/>
    </location>
</feature>
<dbReference type="AlphaFoldDB" id="A0AAD8WDT8"/>
<keyword evidence="4" id="KW-1185">Reference proteome</keyword>
<name>A0AAD8WDT8_LOLMU</name>
<reference evidence="3" key="1">
    <citation type="submission" date="2023-07" db="EMBL/GenBank/DDBJ databases">
        <title>A chromosome-level genome assembly of Lolium multiflorum.</title>
        <authorList>
            <person name="Chen Y."/>
            <person name="Copetti D."/>
            <person name="Kolliker R."/>
            <person name="Studer B."/>
        </authorList>
    </citation>
    <scope>NUCLEOTIDE SEQUENCE</scope>
    <source>
        <strain evidence="3">02402/16</strain>
        <tissue evidence="3">Leaf</tissue>
    </source>
</reference>
<dbReference type="PANTHER" id="PTHR46619">
    <property type="entry name" value="RNA RECOGNITION MOTIF XS DOMAIN PROTEIN-RELATED"/>
    <property type="match status" value="1"/>
</dbReference>
<organism evidence="3 4">
    <name type="scientific">Lolium multiflorum</name>
    <name type="common">Italian ryegrass</name>
    <name type="synonym">Lolium perenne subsp. multiflorum</name>
    <dbReference type="NCBI Taxonomy" id="4521"/>
    <lineage>
        <taxon>Eukaryota</taxon>
        <taxon>Viridiplantae</taxon>
        <taxon>Streptophyta</taxon>
        <taxon>Embryophyta</taxon>
        <taxon>Tracheophyta</taxon>
        <taxon>Spermatophyta</taxon>
        <taxon>Magnoliopsida</taxon>
        <taxon>Liliopsida</taxon>
        <taxon>Poales</taxon>
        <taxon>Poaceae</taxon>
        <taxon>BOP clade</taxon>
        <taxon>Pooideae</taxon>
        <taxon>Poodae</taxon>
        <taxon>Poeae</taxon>
        <taxon>Poeae Chloroplast Group 2 (Poeae type)</taxon>
        <taxon>Loliodinae</taxon>
        <taxon>Loliinae</taxon>
        <taxon>Lolium</taxon>
    </lineage>
</organism>
<dbReference type="Pfam" id="PF03468">
    <property type="entry name" value="XS"/>
    <property type="match status" value="1"/>
</dbReference>
<evidence type="ECO:0000313" key="4">
    <source>
        <dbReference type="Proteomes" id="UP001231189"/>
    </source>
</evidence>
<feature type="domain" description="XS" evidence="2">
    <location>
        <begin position="273"/>
        <end position="404"/>
    </location>
</feature>
<dbReference type="Gene3D" id="3.30.70.2890">
    <property type="entry name" value="XS domain"/>
    <property type="match status" value="1"/>
</dbReference>
<comment type="caution">
    <text evidence="3">The sequence shown here is derived from an EMBL/GenBank/DDBJ whole genome shotgun (WGS) entry which is preliminary data.</text>
</comment>
<proteinExistence type="predicted"/>
<evidence type="ECO:0000259" key="2">
    <source>
        <dbReference type="Pfam" id="PF03468"/>
    </source>
</evidence>
<feature type="compositionally biased region" description="Pro residues" evidence="1">
    <location>
        <begin position="61"/>
        <end position="74"/>
    </location>
</feature>
<feature type="region of interest" description="Disordered" evidence="1">
    <location>
        <begin position="107"/>
        <end position="169"/>
    </location>
</feature>
<feature type="compositionally biased region" description="Pro residues" evidence="1">
    <location>
        <begin position="107"/>
        <end position="132"/>
    </location>
</feature>
<evidence type="ECO:0000313" key="3">
    <source>
        <dbReference type="EMBL" id="KAK1652846.1"/>
    </source>
</evidence>
<feature type="compositionally biased region" description="Low complexity" evidence="1">
    <location>
        <begin position="15"/>
        <end position="38"/>
    </location>
</feature>